<keyword evidence="4 5" id="KW-0143">Chaperone</keyword>
<dbReference type="GO" id="GO:0006364">
    <property type="term" value="P:rRNA processing"/>
    <property type="evidence" value="ECO:0007669"/>
    <property type="project" value="UniProtKB-UniRule"/>
</dbReference>
<dbReference type="NCBIfam" id="TIGR02273">
    <property type="entry name" value="16S_RimM"/>
    <property type="match status" value="1"/>
</dbReference>
<dbReference type="PANTHER" id="PTHR33692:SF1">
    <property type="entry name" value="RIBOSOME MATURATION FACTOR RIMM"/>
    <property type="match status" value="1"/>
</dbReference>
<name>A0A7G1HZJ4_9BACT</name>
<dbReference type="InterPro" id="IPR056792">
    <property type="entry name" value="PRC_RimM"/>
</dbReference>
<evidence type="ECO:0000256" key="2">
    <source>
        <dbReference type="ARBA" id="ARBA00022517"/>
    </source>
</evidence>
<dbReference type="EMBL" id="AP023322">
    <property type="protein sequence ID" value="BCI62927.1"/>
    <property type="molecule type" value="Genomic_DNA"/>
</dbReference>
<dbReference type="SUPFAM" id="SSF50346">
    <property type="entry name" value="PRC-barrel domain"/>
    <property type="match status" value="1"/>
</dbReference>
<dbReference type="RefSeq" id="WP_200755742.1">
    <property type="nucleotide sequence ID" value="NZ_AP023322.1"/>
</dbReference>
<dbReference type="GO" id="GO:0042274">
    <property type="term" value="P:ribosomal small subunit biogenesis"/>
    <property type="evidence" value="ECO:0007669"/>
    <property type="project" value="UniProtKB-UniRule"/>
</dbReference>
<accession>A0A7G1HZJ4</accession>
<dbReference type="InterPro" id="IPR002676">
    <property type="entry name" value="RimM_N"/>
</dbReference>
<reference evidence="9" key="1">
    <citation type="submission" date="2020-07" db="EMBL/GenBank/DDBJ databases">
        <title>Complete genome sequencing of Coprobacter sp. strain 2CBH44.</title>
        <authorList>
            <person name="Sakamoto M."/>
            <person name="Murakami T."/>
            <person name="Mori H."/>
        </authorList>
    </citation>
    <scope>NUCLEOTIDE SEQUENCE [LARGE SCALE GENOMIC DNA]</scope>
    <source>
        <strain evidence="9">2CBH44</strain>
    </source>
</reference>
<keyword evidence="2 5" id="KW-0690">Ribosome biogenesis</keyword>
<protein>
    <recommendedName>
        <fullName evidence="5">Ribosome maturation factor RimM</fullName>
    </recommendedName>
</protein>
<keyword evidence="1 5" id="KW-0963">Cytoplasm</keyword>
<dbReference type="GO" id="GO:0005737">
    <property type="term" value="C:cytoplasm"/>
    <property type="evidence" value="ECO:0007669"/>
    <property type="project" value="UniProtKB-SubCell"/>
</dbReference>
<dbReference type="AlphaFoldDB" id="A0A7G1HZJ4"/>
<dbReference type="Pfam" id="PF01782">
    <property type="entry name" value="RimM"/>
    <property type="match status" value="1"/>
</dbReference>
<dbReference type="HAMAP" id="MF_00014">
    <property type="entry name" value="Ribosome_mat_RimM"/>
    <property type="match status" value="1"/>
</dbReference>
<feature type="domain" description="RimM N-terminal" evidence="6">
    <location>
        <begin position="10"/>
        <end position="90"/>
    </location>
</feature>
<dbReference type="GO" id="GO:0043022">
    <property type="term" value="F:ribosome binding"/>
    <property type="evidence" value="ECO:0007669"/>
    <property type="project" value="InterPro"/>
</dbReference>
<evidence type="ECO:0000256" key="5">
    <source>
        <dbReference type="HAMAP-Rule" id="MF_00014"/>
    </source>
</evidence>
<evidence type="ECO:0000256" key="4">
    <source>
        <dbReference type="ARBA" id="ARBA00023186"/>
    </source>
</evidence>
<comment type="domain">
    <text evidence="5">The PRC barrel domain binds ribosomal protein uS19.</text>
</comment>
<keyword evidence="9" id="KW-1185">Reference proteome</keyword>
<dbReference type="GO" id="GO:0005840">
    <property type="term" value="C:ribosome"/>
    <property type="evidence" value="ECO:0007669"/>
    <property type="project" value="InterPro"/>
</dbReference>
<dbReference type="Proteomes" id="UP000594042">
    <property type="component" value="Chromosome"/>
</dbReference>
<organism evidence="8 9">
    <name type="scientific">Coprobacter secundus subsp. similis</name>
    <dbReference type="NCBI Taxonomy" id="2751153"/>
    <lineage>
        <taxon>Bacteria</taxon>
        <taxon>Pseudomonadati</taxon>
        <taxon>Bacteroidota</taxon>
        <taxon>Bacteroidia</taxon>
        <taxon>Bacteroidales</taxon>
        <taxon>Barnesiellaceae</taxon>
        <taxon>Coprobacter</taxon>
    </lineage>
</organism>
<dbReference type="InterPro" id="IPR009000">
    <property type="entry name" value="Transl_B-barrel_sf"/>
</dbReference>
<dbReference type="InterPro" id="IPR036976">
    <property type="entry name" value="RimM_N_sf"/>
</dbReference>
<dbReference type="KEGG" id="copr:Cop2CBH44_12800"/>
<evidence type="ECO:0000313" key="8">
    <source>
        <dbReference type="EMBL" id="BCI62927.1"/>
    </source>
</evidence>
<dbReference type="PANTHER" id="PTHR33692">
    <property type="entry name" value="RIBOSOME MATURATION FACTOR RIMM"/>
    <property type="match status" value="1"/>
</dbReference>
<proteinExistence type="inferred from homology"/>
<evidence type="ECO:0000259" key="7">
    <source>
        <dbReference type="Pfam" id="PF24986"/>
    </source>
</evidence>
<keyword evidence="3 5" id="KW-0698">rRNA processing</keyword>
<sequence>MIDREELIKIGFFNKPHGIHGELSFTFTDDIFDREDCPYIVCEIEGIFVPFFIEEYRFKSDTTVLMKLEGVDNDEDARLFTNLSVFFPKSYLKDNKDEFQAPGDYFIGFTIVEELEGELGKIIGVDDSTVNVLFEVDYSGQELLVPANDDFILSIDEENRFIHMRLPQGLLSL</sequence>
<feature type="domain" description="Ribosome maturation factor RimM PRC barrel" evidence="7">
    <location>
        <begin position="106"/>
        <end position="170"/>
    </location>
</feature>
<evidence type="ECO:0000259" key="6">
    <source>
        <dbReference type="Pfam" id="PF01782"/>
    </source>
</evidence>
<dbReference type="Gene3D" id="2.30.30.240">
    <property type="entry name" value="PRC-barrel domain"/>
    <property type="match status" value="1"/>
</dbReference>
<dbReference type="Gene3D" id="2.40.30.60">
    <property type="entry name" value="RimM"/>
    <property type="match status" value="1"/>
</dbReference>
<dbReference type="InterPro" id="IPR011033">
    <property type="entry name" value="PRC_barrel-like_sf"/>
</dbReference>
<comment type="function">
    <text evidence="5">An accessory protein needed during the final step in the assembly of 30S ribosomal subunit, possibly for assembly of the head region. Essential for efficient processing of 16S rRNA. May be needed both before and after RbfA during the maturation of 16S rRNA. It has affinity for free ribosomal 30S subunits but not for 70S ribosomes.</text>
</comment>
<comment type="subunit">
    <text evidence="5">Binds ribosomal protein uS19.</text>
</comment>
<comment type="subcellular location">
    <subcellularLocation>
        <location evidence="5">Cytoplasm</location>
    </subcellularLocation>
</comment>
<gene>
    <name evidence="5 8" type="primary">rimM</name>
    <name evidence="8" type="ORF">Cop2CBH44_12800</name>
</gene>
<evidence type="ECO:0000256" key="3">
    <source>
        <dbReference type="ARBA" id="ARBA00022552"/>
    </source>
</evidence>
<evidence type="ECO:0000313" key="9">
    <source>
        <dbReference type="Proteomes" id="UP000594042"/>
    </source>
</evidence>
<evidence type="ECO:0000256" key="1">
    <source>
        <dbReference type="ARBA" id="ARBA00022490"/>
    </source>
</evidence>
<dbReference type="InterPro" id="IPR011961">
    <property type="entry name" value="RimM"/>
</dbReference>
<dbReference type="SUPFAM" id="SSF50447">
    <property type="entry name" value="Translation proteins"/>
    <property type="match status" value="1"/>
</dbReference>
<comment type="similarity">
    <text evidence="5">Belongs to the RimM family.</text>
</comment>
<dbReference type="Pfam" id="PF24986">
    <property type="entry name" value="PRC_RimM"/>
    <property type="match status" value="1"/>
</dbReference>